<dbReference type="GO" id="GO:0008962">
    <property type="term" value="F:phosphatidylglycerophosphatase activity"/>
    <property type="evidence" value="ECO:0007669"/>
    <property type="project" value="InterPro"/>
</dbReference>
<dbReference type="PANTHER" id="PTHR11559">
    <property type="entry name" value="CARBOXYLESTERASE"/>
    <property type="match status" value="1"/>
</dbReference>
<organism evidence="5 6">
    <name type="scientific">Bondarzewia mesenterica</name>
    <dbReference type="NCBI Taxonomy" id="1095465"/>
    <lineage>
        <taxon>Eukaryota</taxon>
        <taxon>Fungi</taxon>
        <taxon>Dikarya</taxon>
        <taxon>Basidiomycota</taxon>
        <taxon>Agaricomycotina</taxon>
        <taxon>Agaricomycetes</taxon>
        <taxon>Russulales</taxon>
        <taxon>Bondarzewiaceae</taxon>
        <taxon>Bondarzewia</taxon>
    </lineage>
</organism>
<evidence type="ECO:0000256" key="1">
    <source>
        <dbReference type="ARBA" id="ARBA00005964"/>
    </source>
</evidence>
<gene>
    <name evidence="5" type="ORF">EW146_g6473</name>
</gene>
<dbReference type="InterPro" id="IPR019826">
    <property type="entry name" value="Carboxylesterase_B_AS"/>
</dbReference>
<name>A0A4V3XEI4_9AGAM</name>
<dbReference type="Pfam" id="PF09419">
    <property type="entry name" value="PGP_phosphatase"/>
    <property type="match status" value="1"/>
</dbReference>
<evidence type="ECO:0000313" key="6">
    <source>
        <dbReference type="Proteomes" id="UP000310158"/>
    </source>
</evidence>
<dbReference type="InterPro" id="IPR023214">
    <property type="entry name" value="HAD_sf"/>
</dbReference>
<dbReference type="InterPro" id="IPR029058">
    <property type="entry name" value="AB_hydrolase_fold"/>
</dbReference>
<dbReference type="OrthoDB" id="198652at2759"/>
<dbReference type="InterPro" id="IPR036412">
    <property type="entry name" value="HAD-like_sf"/>
</dbReference>
<comment type="similarity">
    <text evidence="1 3">Belongs to the type-B carboxylesterase/lipase family.</text>
</comment>
<dbReference type="InterPro" id="IPR002018">
    <property type="entry name" value="CarbesteraseB"/>
</dbReference>
<dbReference type="Proteomes" id="UP000310158">
    <property type="component" value="Unassembled WGS sequence"/>
</dbReference>
<dbReference type="Pfam" id="PF00135">
    <property type="entry name" value="COesterase"/>
    <property type="match status" value="1"/>
</dbReference>
<evidence type="ECO:0000259" key="4">
    <source>
        <dbReference type="Pfam" id="PF00135"/>
    </source>
</evidence>
<keyword evidence="2 3" id="KW-0378">Hydrolase</keyword>
<evidence type="ECO:0000313" key="5">
    <source>
        <dbReference type="EMBL" id="THH13783.1"/>
    </source>
</evidence>
<dbReference type="InterPro" id="IPR027706">
    <property type="entry name" value="PGP_Pase"/>
</dbReference>
<dbReference type="EMBL" id="SGPL01000326">
    <property type="protein sequence ID" value="THH13783.1"/>
    <property type="molecule type" value="Genomic_DNA"/>
</dbReference>
<keyword evidence="6" id="KW-1185">Reference proteome</keyword>
<evidence type="ECO:0000256" key="2">
    <source>
        <dbReference type="ARBA" id="ARBA00022801"/>
    </source>
</evidence>
<dbReference type="SUPFAM" id="SSF53474">
    <property type="entry name" value="alpha/beta-Hydrolases"/>
    <property type="match status" value="1"/>
</dbReference>
<dbReference type="PROSITE" id="PS00122">
    <property type="entry name" value="CARBOXYLESTERASE_B_1"/>
    <property type="match status" value="1"/>
</dbReference>
<comment type="caution">
    <text evidence="5">The sequence shown here is derived from an EMBL/GenBank/DDBJ whole genome shotgun (WGS) entry which is preliminary data.</text>
</comment>
<evidence type="ECO:0000256" key="3">
    <source>
        <dbReference type="RuleBase" id="RU361235"/>
    </source>
</evidence>
<dbReference type="AlphaFoldDB" id="A0A4V3XEI4"/>
<protein>
    <recommendedName>
        <fullName evidence="3">Carboxylic ester hydrolase</fullName>
        <ecNumber evidence="3">3.1.1.-</ecNumber>
    </recommendedName>
</protein>
<dbReference type="Gene3D" id="3.40.50.1820">
    <property type="entry name" value="alpha/beta hydrolase"/>
    <property type="match status" value="2"/>
</dbReference>
<dbReference type="SUPFAM" id="SSF56784">
    <property type="entry name" value="HAD-like"/>
    <property type="match status" value="1"/>
</dbReference>
<feature type="domain" description="Carboxylesterase type B" evidence="4">
    <location>
        <begin position="404"/>
        <end position="514"/>
    </location>
</feature>
<reference evidence="5 6" key="1">
    <citation type="submission" date="2019-02" db="EMBL/GenBank/DDBJ databases">
        <title>Genome sequencing of the rare red list fungi Bondarzewia mesenterica.</title>
        <authorList>
            <person name="Buettner E."/>
            <person name="Kellner H."/>
        </authorList>
    </citation>
    <scope>NUCLEOTIDE SEQUENCE [LARGE SCALE GENOMIC DNA]</scope>
    <source>
        <strain evidence="5 6">DSM 108281</strain>
    </source>
</reference>
<dbReference type="EC" id="3.1.1.-" evidence="3"/>
<proteinExistence type="inferred from homology"/>
<dbReference type="InterPro" id="IPR050309">
    <property type="entry name" value="Type-B_Carboxylest/Lipase"/>
</dbReference>
<dbReference type="Gene3D" id="3.40.50.1000">
    <property type="entry name" value="HAD superfamily/HAD-like"/>
    <property type="match status" value="1"/>
</dbReference>
<sequence length="658" mass="72791">MPFNLPGTLAPLLAIINPRIILPSIAIADIRQLDFAALKRAGYRGAVFDKDNCLTIPHHDTLVPELKEAWHECQQTFGPGNVLIVSNTAGTAEDPGRLQAESATHYLRAPILFHKSFKPSYSCAHAIRSYFSSLPAPVRPHNLVVVGDRIFTDVVLAKRLVPYSWPWSRVEDEPEMSVGERSELTLRRKPLAIWTTGLWKREAMTLRWTEKKLVGMVESWVQGAEAERKELESIFVKPTVEMKKLEQESVGGRFSGLPLKGTLPRNMEDHEARKPSHEIEPPECPIMVPQLMASSTFRTFLLRFPRLAREDSTVAAIVPPLNASINATAPGGFTIGQIYDQAYDPTGIVQQAVVNQVPVIYVAMNYRLTGILYIIPPSTTINIFYSVRICELRCPTRRKLPHSGLKDQRLGIQWVKDNIAVFGGDPDNITIFGESSGAEAVGLQMLAYGGQKGAPFNRAIMQSGAAPILGNSTALGFAAVAASTNCTHGGPGSKKTLACLRNVPMETLLEAALSVFILRPLLWDWGELTQPSSKPLSRTQRLKYSTIADILVLYPTSDFDFHVMPNDKVNSQFYRASRIVRDITFTCPSIYTSFNVMKFSRADAWIYELNQTSFAVPLAEAGFSFYGVVHFSDIPYVFNDVVNASSSDSLVAAQMSGN</sequence>
<accession>A0A4V3XEI4</accession>